<dbReference type="PANTHER" id="PTHR41791:SF1">
    <property type="entry name" value="SSL7039 PROTEIN"/>
    <property type="match status" value="1"/>
</dbReference>
<dbReference type="PIRSF" id="PIRSF028744">
    <property type="entry name" value="Addict_mod_HI1419"/>
    <property type="match status" value="1"/>
</dbReference>
<proteinExistence type="predicted"/>
<dbReference type="Proteomes" id="UP001475781">
    <property type="component" value="Chromosome"/>
</dbReference>
<evidence type="ECO:0000313" key="1">
    <source>
        <dbReference type="EMBL" id="WZF89557.1"/>
    </source>
</evidence>
<dbReference type="InterPro" id="IPR014056">
    <property type="entry name" value="TypeIITA-like_toxin_pred"/>
</dbReference>
<sequence>MNELNETEEFASWLSKLRDPIGKASVIRRIKRARKGNFGDHEPVGDDVSEMRLFNGPGYRLYYTMVKDKVYWLLVGGDKSTQEKDIARAKEMAADIHGKKP</sequence>
<reference evidence="1 2" key="1">
    <citation type="submission" date="2022-07" db="EMBL/GenBank/DDBJ databases">
        <title>A copper resistant bacterium isolated from sediment samples of deep sea hydrothermal areas.</title>
        <authorList>
            <person name="Zeng X."/>
        </authorList>
    </citation>
    <scope>NUCLEOTIDE SEQUENCE [LARGE SCALE GENOMIC DNA]</scope>
    <source>
        <strain evidence="2">CuT 6</strain>
    </source>
</reference>
<dbReference type="EMBL" id="CP101118">
    <property type="protein sequence ID" value="WZF89557.1"/>
    <property type="molecule type" value="Genomic_DNA"/>
</dbReference>
<dbReference type="RefSeq" id="WP_117620280.1">
    <property type="nucleotide sequence ID" value="NZ_CP101118.1"/>
</dbReference>
<gene>
    <name evidence="1" type="ORF">NLK58_04970</name>
</gene>
<accession>A0ABZ2W4R7</accession>
<keyword evidence="2" id="KW-1185">Reference proteome</keyword>
<organism evidence="1 2">
    <name type="scientific">Marinobacter metalliresistant</name>
    <dbReference type="NCBI Taxonomy" id="2961995"/>
    <lineage>
        <taxon>Bacteria</taxon>
        <taxon>Pseudomonadati</taxon>
        <taxon>Pseudomonadota</taxon>
        <taxon>Gammaproteobacteria</taxon>
        <taxon>Pseudomonadales</taxon>
        <taxon>Marinobacteraceae</taxon>
        <taxon>Marinobacter</taxon>
    </lineage>
</organism>
<dbReference type="NCBIfam" id="TIGR02683">
    <property type="entry name" value="upstrm_HI1419"/>
    <property type="match status" value="1"/>
</dbReference>
<evidence type="ECO:0000313" key="2">
    <source>
        <dbReference type="Proteomes" id="UP001475781"/>
    </source>
</evidence>
<protein>
    <submittedName>
        <fullName evidence="1">Type II toxin-antitoxin system RelE/ParE family toxin</fullName>
    </submittedName>
</protein>
<name>A0ABZ2W4R7_9GAMM</name>
<dbReference type="PANTHER" id="PTHR41791">
    <property type="entry name" value="SSL7039 PROTEIN"/>
    <property type="match status" value="1"/>
</dbReference>